<feature type="chain" id="PRO_5025539489" evidence="1">
    <location>
        <begin position="20"/>
        <end position="179"/>
    </location>
</feature>
<reference evidence="2" key="1">
    <citation type="journal article" date="2020" name="Stud. Mycol.">
        <title>101 Dothideomycetes genomes: a test case for predicting lifestyles and emergence of pathogens.</title>
        <authorList>
            <person name="Haridas S."/>
            <person name="Albert R."/>
            <person name="Binder M."/>
            <person name="Bloem J."/>
            <person name="Labutti K."/>
            <person name="Salamov A."/>
            <person name="Andreopoulos B."/>
            <person name="Baker S."/>
            <person name="Barry K."/>
            <person name="Bills G."/>
            <person name="Bluhm B."/>
            <person name="Cannon C."/>
            <person name="Castanera R."/>
            <person name="Culley D."/>
            <person name="Daum C."/>
            <person name="Ezra D."/>
            <person name="Gonzalez J."/>
            <person name="Henrissat B."/>
            <person name="Kuo A."/>
            <person name="Liang C."/>
            <person name="Lipzen A."/>
            <person name="Lutzoni F."/>
            <person name="Magnuson J."/>
            <person name="Mondo S."/>
            <person name="Nolan M."/>
            <person name="Ohm R."/>
            <person name="Pangilinan J."/>
            <person name="Park H.-J."/>
            <person name="Ramirez L."/>
            <person name="Alfaro M."/>
            <person name="Sun H."/>
            <person name="Tritt A."/>
            <person name="Yoshinaga Y."/>
            <person name="Zwiers L.-H."/>
            <person name="Turgeon B."/>
            <person name="Goodwin S."/>
            <person name="Spatafora J."/>
            <person name="Crous P."/>
            <person name="Grigoriev I."/>
        </authorList>
    </citation>
    <scope>NUCLEOTIDE SEQUENCE</scope>
    <source>
        <strain evidence="2">CBS 122681</strain>
    </source>
</reference>
<dbReference type="EMBL" id="MU004294">
    <property type="protein sequence ID" value="KAF2661446.1"/>
    <property type="molecule type" value="Genomic_DNA"/>
</dbReference>
<dbReference type="AlphaFoldDB" id="A0A6A6TPS3"/>
<evidence type="ECO:0000256" key="1">
    <source>
        <dbReference type="SAM" id="SignalP"/>
    </source>
</evidence>
<name>A0A6A6TPS3_9PLEO</name>
<keyword evidence="3" id="KW-1185">Reference proteome</keyword>
<evidence type="ECO:0000313" key="3">
    <source>
        <dbReference type="Proteomes" id="UP000799324"/>
    </source>
</evidence>
<protein>
    <submittedName>
        <fullName evidence="2">Uncharacterized protein</fullName>
    </submittedName>
</protein>
<organism evidence="2 3">
    <name type="scientific">Lophiostoma macrostomum CBS 122681</name>
    <dbReference type="NCBI Taxonomy" id="1314788"/>
    <lineage>
        <taxon>Eukaryota</taxon>
        <taxon>Fungi</taxon>
        <taxon>Dikarya</taxon>
        <taxon>Ascomycota</taxon>
        <taxon>Pezizomycotina</taxon>
        <taxon>Dothideomycetes</taxon>
        <taxon>Pleosporomycetidae</taxon>
        <taxon>Pleosporales</taxon>
        <taxon>Lophiostomataceae</taxon>
        <taxon>Lophiostoma</taxon>
    </lineage>
</organism>
<gene>
    <name evidence="2" type="ORF">K491DRAFT_454497</name>
</gene>
<dbReference type="Proteomes" id="UP000799324">
    <property type="component" value="Unassembled WGS sequence"/>
</dbReference>
<keyword evidence="1" id="KW-0732">Signal</keyword>
<evidence type="ECO:0000313" key="2">
    <source>
        <dbReference type="EMBL" id="KAF2661446.1"/>
    </source>
</evidence>
<feature type="signal peptide" evidence="1">
    <location>
        <begin position="1"/>
        <end position="19"/>
    </location>
</feature>
<sequence>MTVISFAIAASVLLVLATALPPDSISQATANPSAFASALASSVSAGDVPGWYQSLPADVKSYLPKLYPVAAAASTTAPATSAATSTAVVESTSVVATSTVIITSGTALSTVAATGATISSSTIGSNSTVISTVSSATLKSTGGTASGTGSPATGAASYPTVVAGAGVAGAMAFLGMLAM</sequence>
<proteinExistence type="predicted"/>
<accession>A0A6A6TPS3</accession>